<dbReference type="EC" id="3.1.3.15" evidence="4 11"/>
<dbReference type="SUPFAM" id="SSF56655">
    <property type="entry name" value="Carbohydrate phosphatase"/>
    <property type="match status" value="1"/>
</dbReference>
<comment type="cofactor">
    <cofactor evidence="1">
        <name>Mg(2+)</name>
        <dbReference type="ChEBI" id="CHEBI:18420"/>
    </cofactor>
</comment>
<dbReference type="CDD" id="cd01641">
    <property type="entry name" value="Bacterial_IMPase_like_1"/>
    <property type="match status" value="1"/>
</dbReference>
<proteinExistence type="inferred from homology"/>
<evidence type="ECO:0000256" key="2">
    <source>
        <dbReference type="ARBA" id="ARBA00004970"/>
    </source>
</evidence>
<keyword evidence="13" id="KW-1185">Reference proteome</keyword>
<evidence type="ECO:0000256" key="4">
    <source>
        <dbReference type="ARBA" id="ARBA00013085"/>
    </source>
</evidence>
<comment type="similarity">
    <text evidence="3">Belongs to the inositol monophosphatase superfamily.</text>
</comment>
<accession>A0ABV2J1F5</accession>
<evidence type="ECO:0000256" key="10">
    <source>
        <dbReference type="ARBA" id="ARBA00049158"/>
    </source>
</evidence>
<evidence type="ECO:0000256" key="11">
    <source>
        <dbReference type="NCBIfam" id="TIGR02067"/>
    </source>
</evidence>
<evidence type="ECO:0000256" key="1">
    <source>
        <dbReference type="ARBA" id="ARBA00001946"/>
    </source>
</evidence>
<comment type="caution">
    <text evidence="12">The sequence shown here is derived from an EMBL/GenBank/DDBJ whole genome shotgun (WGS) entry which is preliminary data.</text>
</comment>
<organism evidence="12 13">
    <name type="scientific">Rhizobium aquaticum</name>
    <dbReference type="NCBI Taxonomy" id="1549636"/>
    <lineage>
        <taxon>Bacteria</taxon>
        <taxon>Pseudomonadati</taxon>
        <taxon>Pseudomonadota</taxon>
        <taxon>Alphaproteobacteria</taxon>
        <taxon>Hyphomicrobiales</taxon>
        <taxon>Rhizobiaceae</taxon>
        <taxon>Rhizobium/Agrobacterium group</taxon>
        <taxon>Rhizobium</taxon>
    </lineage>
</organism>
<evidence type="ECO:0000256" key="9">
    <source>
        <dbReference type="ARBA" id="ARBA00023102"/>
    </source>
</evidence>
<dbReference type="GO" id="GO:0052834">
    <property type="term" value="F:inositol monophosphate phosphatase activity"/>
    <property type="evidence" value="ECO:0007669"/>
    <property type="project" value="UniProtKB-EC"/>
</dbReference>
<dbReference type="PRINTS" id="PR00377">
    <property type="entry name" value="IMPHPHTASES"/>
</dbReference>
<dbReference type="Pfam" id="PF00459">
    <property type="entry name" value="Inositol_P"/>
    <property type="match status" value="1"/>
</dbReference>
<keyword evidence="5" id="KW-0028">Amino-acid biosynthesis</keyword>
<dbReference type="Gene3D" id="3.40.190.80">
    <property type="match status" value="1"/>
</dbReference>
<keyword evidence="7 12" id="KW-0378">Hydrolase</keyword>
<evidence type="ECO:0000313" key="12">
    <source>
        <dbReference type="EMBL" id="MET3614592.1"/>
    </source>
</evidence>
<evidence type="ECO:0000256" key="6">
    <source>
        <dbReference type="ARBA" id="ARBA00022723"/>
    </source>
</evidence>
<dbReference type="EMBL" id="JBEPMB010000004">
    <property type="protein sequence ID" value="MET3614592.1"/>
    <property type="molecule type" value="Genomic_DNA"/>
</dbReference>
<dbReference type="RefSeq" id="WP_354557084.1">
    <property type="nucleotide sequence ID" value="NZ_JBEPMB010000004.1"/>
</dbReference>
<dbReference type="InterPro" id="IPR020583">
    <property type="entry name" value="Inositol_monoP_metal-BS"/>
</dbReference>
<dbReference type="PANTHER" id="PTHR20854:SF4">
    <property type="entry name" value="INOSITOL-1-MONOPHOSPHATASE-RELATED"/>
    <property type="match status" value="1"/>
</dbReference>
<name>A0ABV2J1F5_9HYPH</name>
<protein>
    <recommendedName>
        <fullName evidence="4 11">Histidinol-phosphatase</fullName>
        <ecNumber evidence="4 11">3.1.3.15</ecNumber>
    </recommendedName>
</protein>
<dbReference type="Proteomes" id="UP001549047">
    <property type="component" value="Unassembled WGS sequence"/>
</dbReference>
<gene>
    <name evidence="12" type="ORF">ABID16_002929</name>
</gene>
<keyword evidence="9" id="KW-0368">Histidine biosynthesis</keyword>
<dbReference type="InterPro" id="IPR011809">
    <property type="entry name" value="His_9_proposed"/>
</dbReference>
<dbReference type="NCBIfam" id="TIGR02067">
    <property type="entry name" value="his_9_HisN"/>
    <property type="match status" value="1"/>
</dbReference>
<dbReference type="InterPro" id="IPR000760">
    <property type="entry name" value="Inositol_monophosphatase-like"/>
</dbReference>
<comment type="catalytic activity">
    <reaction evidence="10">
        <text>L-histidinol phosphate + H2O = L-histidinol + phosphate</text>
        <dbReference type="Rhea" id="RHEA:14465"/>
        <dbReference type="ChEBI" id="CHEBI:15377"/>
        <dbReference type="ChEBI" id="CHEBI:43474"/>
        <dbReference type="ChEBI" id="CHEBI:57699"/>
        <dbReference type="ChEBI" id="CHEBI:57980"/>
        <dbReference type="EC" id="3.1.3.15"/>
    </reaction>
</comment>
<evidence type="ECO:0000256" key="3">
    <source>
        <dbReference type="ARBA" id="ARBA00009759"/>
    </source>
</evidence>
<sequence>MLPDRAFFDRLAEVAARETLPRFRAGAAVVNKEAGGFDPVTEGDRAAEEAIRAEIERAFPDHGILGEEHGNVGLDRENVWVIDPIDGTRAFISGLPVWGTLIGLYSGGRAKMGLVDQPFTGERYFSDGKASYYTGPGGARQIKTRDCGDISNATLFSTSPHLFAGEDERKYRAVEKTVRLFRYGCDCYAYMLVASGNIDLVVENQLKPYDVGGIIPIIENAGGVITTWDGGRPEMGGRIVAAATPALHKQAMELLAG</sequence>
<dbReference type="Gene3D" id="3.30.540.10">
    <property type="entry name" value="Fructose-1,6-Bisphosphatase, subunit A, domain 1"/>
    <property type="match status" value="1"/>
</dbReference>
<comment type="pathway">
    <text evidence="2">Amino-acid biosynthesis; L-histidine biosynthesis; L-histidine from 5-phospho-alpha-D-ribose 1-diphosphate: step 8/9.</text>
</comment>
<evidence type="ECO:0000256" key="7">
    <source>
        <dbReference type="ARBA" id="ARBA00022801"/>
    </source>
</evidence>
<keyword evidence="6" id="KW-0479">Metal-binding</keyword>
<evidence type="ECO:0000256" key="5">
    <source>
        <dbReference type="ARBA" id="ARBA00022605"/>
    </source>
</evidence>
<dbReference type="PANTHER" id="PTHR20854">
    <property type="entry name" value="INOSITOL MONOPHOSPHATASE"/>
    <property type="match status" value="1"/>
</dbReference>
<keyword evidence="8" id="KW-0460">Magnesium</keyword>
<evidence type="ECO:0000313" key="13">
    <source>
        <dbReference type="Proteomes" id="UP001549047"/>
    </source>
</evidence>
<dbReference type="PROSITE" id="PS00629">
    <property type="entry name" value="IMP_1"/>
    <property type="match status" value="1"/>
</dbReference>
<reference evidence="12 13" key="1">
    <citation type="submission" date="2024-06" db="EMBL/GenBank/DDBJ databases">
        <title>Genomic Encyclopedia of Type Strains, Phase IV (KMG-IV): sequencing the most valuable type-strain genomes for metagenomic binning, comparative biology and taxonomic classification.</title>
        <authorList>
            <person name="Goeker M."/>
        </authorList>
    </citation>
    <scope>NUCLEOTIDE SEQUENCE [LARGE SCALE GENOMIC DNA]</scope>
    <source>
        <strain evidence="12 13">DSM 29780</strain>
    </source>
</reference>
<evidence type="ECO:0000256" key="8">
    <source>
        <dbReference type="ARBA" id="ARBA00022842"/>
    </source>
</evidence>